<dbReference type="SMART" id="SM00968">
    <property type="entry name" value="SMC_hinge"/>
    <property type="match status" value="1"/>
</dbReference>
<dbReference type="InterPro" id="IPR027417">
    <property type="entry name" value="P-loop_NTPase"/>
</dbReference>
<evidence type="ECO:0000313" key="12">
    <source>
        <dbReference type="Proteomes" id="UP000694397"/>
    </source>
</evidence>
<evidence type="ECO:0000259" key="10">
    <source>
        <dbReference type="SMART" id="SM00968"/>
    </source>
</evidence>
<dbReference type="PANTHER" id="PTHR18937:SF147">
    <property type="entry name" value="STRUCTURAL MAINTENANCE OF CHROMOSOMES PROTEIN 1B"/>
    <property type="match status" value="1"/>
</dbReference>
<dbReference type="PIRSF" id="PIRSF005719">
    <property type="entry name" value="SMC"/>
    <property type="match status" value="1"/>
</dbReference>
<dbReference type="InterPro" id="IPR036277">
    <property type="entry name" value="SMC_hinge_sf"/>
</dbReference>
<dbReference type="SUPFAM" id="SSF75553">
    <property type="entry name" value="Smc hinge domain"/>
    <property type="match status" value="1"/>
</dbReference>
<comment type="similarity">
    <text evidence="3">Belongs to the SMC family. SMC1 subfamily.</text>
</comment>
<dbReference type="PANTHER" id="PTHR18937">
    <property type="entry name" value="STRUCTURAL MAINTENANCE OF CHROMOSOMES SMC FAMILY MEMBER"/>
    <property type="match status" value="1"/>
</dbReference>
<dbReference type="AlphaFoldDB" id="A0A8C9WD03"/>
<protein>
    <recommendedName>
        <fullName evidence="8">Structural maintenance of chromosomes protein</fullName>
    </recommendedName>
</protein>
<dbReference type="Gene3D" id="3.40.50.300">
    <property type="entry name" value="P-loop containing nucleotide triphosphate hydrolases"/>
    <property type="match status" value="2"/>
</dbReference>
<dbReference type="Pfam" id="PF02463">
    <property type="entry name" value="SMC_N"/>
    <property type="match status" value="1"/>
</dbReference>
<proteinExistence type="inferred from homology"/>
<reference evidence="11" key="2">
    <citation type="submission" date="2025-08" db="UniProtKB">
        <authorList>
            <consortium name="Ensembl"/>
        </authorList>
    </citation>
    <scope>IDENTIFICATION</scope>
</reference>
<dbReference type="Proteomes" id="UP000694397">
    <property type="component" value="Chromosome 21"/>
</dbReference>
<accession>A0A8C9WD03</accession>
<sequence>MGYLKQIVVENFKSWRGRQVIGPFHRFSCIIGTNGSGKSNLMDAVSFVVGERAASLRVKHVRDLVHGAHVGRPVARAASVAMLYCEDDGAELLFCRSVAGDSSEYSINGKQVTFAKYTAELEKIGVVVKARNCLVFQGAVESIAMKDAKEMSRMFERISGSLELAEEYNQKKEALQKAKEDTQFHYKKKKAAALEKKHMSQVKEEVKVRKYQYLMDDLNQAKLQLTLCQLYHSERGIGVQMESLRRSQVAVAEKSSGVALREQAVKVQKKEHGRLSRIPSGTLPCGRQLYVKAKVNTAHQERKAQAARTDLQGARNLLRRKEQDLEELRRELADLDRAQAEFEREVEEEGVARGTSVQLEQEQVREYGHLKEVSRKQSATLRQQLEKLRWDHRADCEKLEFDRRRKTEVERAFVKPLRGRMSACVWLIACLCVPRSSALEEHRKQEQSLSAELEEGRARSKVAEKELAEVLGELQNARIDSQESRGLERRNEVLENLRRLYPETMYGRLFDLCHPVHKKYQLAVTKVFGHYMNAIVVASERVARDCIRLVKEERAEPETFLPLDYITVSPLNERLRELPGAKMVADVIQCALLIRKAVQFVCGNALVCETLKEAQQIAFGGPERHKTVALDGTMFFKSGVISGGSSHLRSKARCWDEKDVNKLKERKEQLAAELHALLKLRRKEAELKQAQAQAKGIHTRLKYSQSELEAIRTKSIPAFNFLQEKSRLESELVNLESDIKMQKENMEGKEAKMQAIQDNINKMDDEIFSDFCTEIGVANIREYEQEHLKQQQEVDRKRLQFGTQRTRLTTQLEYESTQLEQQMKKIRELEDAVYRAQKSVAQKKKEEERLLKDVDETMAKLEELRVVFLEQKSLVDASKEKLDEKLKRLQESSKELAKLQRDASSLQTALEQKRLERHNLLLGCKVQGLPIVLLSGSLDYISDVQVESYRVSSLRAALQSEEEVSAEVEQLQEAVSSLETALQRSSTPNFKALEKMREVKEIFQRAVDGMNSKVAKQRHHEFEQVKARRFRLFNQCFEHVAISIDQIYKDLCRNPSAQAIISVENPDEPYLEGITYHCVAPGKRFMAMDNLSGGEKAIAALSLLFAIHSFRPAPFFVLDEVDAALDNTNIGKVTRYIREQSREHFQVIVISLKEEFYSKADALLGVYSEFNDFSFSRLLTVDLTPYPLSEDTNAEREEV</sequence>
<evidence type="ECO:0000256" key="7">
    <source>
        <dbReference type="ARBA" id="ARBA00023306"/>
    </source>
</evidence>
<feature type="coiled-coil region" evidence="9">
    <location>
        <begin position="954"/>
        <end position="981"/>
    </location>
</feature>
<organism evidence="11 12">
    <name type="scientific">Scleropages formosus</name>
    <name type="common">Asian bonytongue</name>
    <name type="synonym">Osteoglossum formosum</name>
    <dbReference type="NCBI Taxonomy" id="113540"/>
    <lineage>
        <taxon>Eukaryota</taxon>
        <taxon>Metazoa</taxon>
        <taxon>Chordata</taxon>
        <taxon>Craniata</taxon>
        <taxon>Vertebrata</taxon>
        <taxon>Euteleostomi</taxon>
        <taxon>Actinopterygii</taxon>
        <taxon>Neopterygii</taxon>
        <taxon>Teleostei</taxon>
        <taxon>Osteoglossocephala</taxon>
        <taxon>Osteoglossomorpha</taxon>
        <taxon>Osteoglossiformes</taxon>
        <taxon>Osteoglossidae</taxon>
        <taxon>Scleropages</taxon>
    </lineage>
</organism>
<dbReference type="GO" id="GO:0003677">
    <property type="term" value="F:DNA binding"/>
    <property type="evidence" value="ECO:0007669"/>
    <property type="project" value="TreeGrafter"/>
</dbReference>
<comment type="subcellular location">
    <subcellularLocation>
        <location evidence="2">Chromosome</location>
    </subcellularLocation>
    <subcellularLocation>
        <location evidence="1 8">Nucleus</location>
    </subcellularLocation>
</comment>
<dbReference type="InterPro" id="IPR024704">
    <property type="entry name" value="SMC"/>
</dbReference>
<evidence type="ECO:0000256" key="4">
    <source>
        <dbReference type="ARBA" id="ARBA00022454"/>
    </source>
</evidence>
<feature type="coiled-coil region" evidence="9">
    <location>
        <begin position="439"/>
        <end position="480"/>
    </location>
</feature>
<dbReference type="FunFam" id="3.40.50.300:FF:000564">
    <property type="entry name" value="Structural maintenance of chromosomes 1A"/>
    <property type="match status" value="1"/>
</dbReference>
<reference evidence="11" key="3">
    <citation type="submission" date="2025-09" db="UniProtKB">
        <authorList>
            <consortium name="Ensembl"/>
        </authorList>
    </citation>
    <scope>IDENTIFICATION</scope>
</reference>
<dbReference type="Gene3D" id="1.20.1060.20">
    <property type="match status" value="1"/>
</dbReference>
<keyword evidence="7" id="KW-0131">Cell cycle</keyword>
<feature type="domain" description="SMC hinge" evidence="10">
    <location>
        <begin position="503"/>
        <end position="618"/>
    </location>
</feature>
<keyword evidence="5 9" id="KW-0175">Coiled coil</keyword>
<evidence type="ECO:0000256" key="3">
    <source>
        <dbReference type="ARBA" id="ARBA00005597"/>
    </source>
</evidence>
<dbReference type="SUPFAM" id="SSF52540">
    <property type="entry name" value="P-loop containing nucleoside triphosphate hydrolases"/>
    <property type="match status" value="1"/>
</dbReference>
<gene>
    <name evidence="11" type="primary">smc1b</name>
</gene>
<evidence type="ECO:0000256" key="6">
    <source>
        <dbReference type="ARBA" id="ARBA00023242"/>
    </source>
</evidence>
<evidence type="ECO:0000313" key="11">
    <source>
        <dbReference type="Ensembl" id="ENSSFOP00015072205.1"/>
    </source>
</evidence>
<dbReference type="InterPro" id="IPR010935">
    <property type="entry name" value="SMC_hinge"/>
</dbReference>
<dbReference type="Ensembl" id="ENSSFOT00015074769.1">
    <property type="protein sequence ID" value="ENSSFOP00015072205.1"/>
    <property type="gene ID" value="ENSSFOG00015023371.2"/>
</dbReference>
<dbReference type="GO" id="GO:0005634">
    <property type="term" value="C:nucleus"/>
    <property type="evidence" value="ECO:0007669"/>
    <property type="project" value="UniProtKB-SubCell"/>
</dbReference>
<dbReference type="GO" id="GO:0005524">
    <property type="term" value="F:ATP binding"/>
    <property type="evidence" value="ECO:0007669"/>
    <property type="project" value="InterPro"/>
</dbReference>
<name>A0A8C9WD03_SCLFO</name>
<dbReference type="Gene3D" id="3.30.70.1620">
    <property type="match status" value="1"/>
</dbReference>
<dbReference type="FunFam" id="1.20.1060.20:FF:000001">
    <property type="entry name" value="Structural maintenance of chromosomes 1A"/>
    <property type="match status" value="1"/>
</dbReference>
<keyword evidence="6 8" id="KW-0539">Nucleus</keyword>
<evidence type="ECO:0000256" key="9">
    <source>
        <dbReference type="SAM" id="Coils"/>
    </source>
</evidence>
<feature type="coiled-coil region" evidence="9">
    <location>
        <begin position="304"/>
        <end position="348"/>
    </location>
</feature>
<dbReference type="Pfam" id="PF06470">
    <property type="entry name" value="SMC_hinge"/>
    <property type="match status" value="1"/>
</dbReference>
<dbReference type="GO" id="GO:0007062">
    <property type="term" value="P:sister chromatid cohesion"/>
    <property type="evidence" value="ECO:0007669"/>
    <property type="project" value="InterPro"/>
</dbReference>
<dbReference type="GeneTree" id="ENSGT00940000157633"/>
<dbReference type="InterPro" id="IPR003395">
    <property type="entry name" value="RecF/RecN/SMC_N"/>
</dbReference>
<keyword evidence="4" id="KW-0158">Chromosome</keyword>
<dbReference type="GO" id="GO:0016887">
    <property type="term" value="F:ATP hydrolysis activity"/>
    <property type="evidence" value="ECO:0007669"/>
    <property type="project" value="InterPro"/>
</dbReference>
<dbReference type="CDD" id="cd03275">
    <property type="entry name" value="ABC_SMC1_euk"/>
    <property type="match status" value="1"/>
</dbReference>
<evidence type="ECO:0000256" key="8">
    <source>
        <dbReference type="PIRNR" id="PIRNR005719"/>
    </source>
</evidence>
<evidence type="ECO:0000256" key="1">
    <source>
        <dbReference type="ARBA" id="ARBA00004123"/>
    </source>
</evidence>
<feature type="coiled-coil region" evidence="9">
    <location>
        <begin position="660"/>
        <end position="916"/>
    </location>
</feature>
<dbReference type="GO" id="GO:0030893">
    <property type="term" value="C:meiotic cohesin complex"/>
    <property type="evidence" value="ECO:0007669"/>
    <property type="project" value="TreeGrafter"/>
</dbReference>
<dbReference type="InterPro" id="IPR028468">
    <property type="entry name" value="Smc1_ABC"/>
</dbReference>
<evidence type="ECO:0000256" key="2">
    <source>
        <dbReference type="ARBA" id="ARBA00004286"/>
    </source>
</evidence>
<keyword evidence="12" id="KW-1185">Reference proteome</keyword>
<evidence type="ECO:0000256" key="5">
    <source>
        <dbReference type="ARBA" id="ARBA00023054"/>
    </source>
</evidence>
<reference evidence="11 12" key="1">
    <citation type="submission" date="2019-04" db="EMBL/GenBank/DDBJ databases">
        <authorList>
            <consortium name="Wellcome Sanger Institute Data Sharing"/>
        </authorList>
    </citation>
    <scope>NUCLEOTIDE SEQUENCE [LARGE SCALE GENOMIC DNA]</scope>
</reference>